<keyword evidence="2" id="KW-0560">Oxidoreductase</keyword>
<accession>A0A160V8E9</accession>
<sequence length="354" mass="40060">MGEILGAGITHYPPLITPDEDRGFPLTRTLKHNTNVPEDMKIPTNWPEPMRIEYGEDEGLKSAGEHRERLVKGFRQIRSAIDDFNPDLILIWGDDQYENFKEDIIPSFCVLAYDQFEAKPFTRSDGSFRRNVWNEAQGKNFVYKGAPQAGRALATGLINEGFDIAYSYKPLHESGLGHAFLNTLLYLDYDRKGFDIPVLPIAVNCYGSNVIRNRGGAITQKVNGVELPFDPPGPSPKRCMELGAATARVMKDSPYKVALVASSSWSHAFLTPKNNWLWPDLESDYARFEELRDGDYDAWKRISTDQIEDAGQQELLNWMCLAGAMQEMGRKPEILDYVETYVFNSNKCLALFSP</sequence>
<dbReference type="Gene3D" id="3.40.830.10">
    <property type="entry name" value="LigB-like"/>
    <property type="match status" value="1"/>
</dbReference>
<evidence type="ECO:0000313" key="2">
    <source>
        <dbReference type="EMBL" id="CUV01455.1"/>
    </source>
</evidence>
<proteinExistence type="predicted"/>
<dbReference type="Pfam" id="PF02900">
    <property type="entry name" value="LigB"/>
    <property type="match status" value="1"/>
</dbReference>
<organism evidence="2">
    <name type="scientific">hydrothermal vent metagenome</name>
    <dbReference type="NCBI Taxonomy" id="652676"/>
    <lineage>
        <taxon>unclassified sequences</taxon>
        <taxon>metagenomes</taxon>
        <taxon>ecological metagenomes</taxon>
    </lineage>
</organism>
<evidence type="ECO:0000259" key="1">
    <source>
        <dbReference type="Pfam" id="PF02900"/>
    </source>
</evidence>
<dbReference type="GO" id="GO:0008198">
    <property type="term" value="F:ferrous iron binding"/>
    <property type="evidence" value="ECO:0007669"/>
    <property type="project" value="InterPro"/>
</dbReference>
<dbReference type="AlphaFoldDB" id="A0A160V8E9"/>
<protein>
    <submittedName>
        <fullName evidence="2">3-O-methylgallate 3,4-dioxygenase</fullName>
    </submittedName>
</protein>
<dbReference type="SUPFAM" id="SSF53213">
    <property type="entry name" value="LigB-like"/>
    <property type="match status" value="1"/>
</dbReference>
<reference evidence="2" key="1">
    <citation type="submission" date="2015-10" db="EMBL/GenBank/DDBJ databases">
        <authorList>
            <person name="Gilbert D.G."/>
        </authorList>
    </citation>
    <scope>NUCLEOTIDE SEQUENCE</scope>
</reference>
<name>A0A160V8E9_9ZZZZ</name>
<gene>
    <name evidence="2" type="ORF">MGWOODY_Clf712</name>
</gene>
<keyword evidence="2" id="KW-0223">Dioxygenase</keyword>
<dbReference type="InterPro" id="IPR004183">
    <property type="entry name" value="Xdiol_dOase_suB"/>
</dbReference>
<dbReference type="GO" id="GO:0016702">
    <property type="term" value="F:oxidoreductase activity, acting on single donors with incorporation of molecular oxygen, incorporation of two atoms of oxygen"/>
    <property type="evidence" value="ECO:0007669"/>
    <property type="project" value="UniProtKB-ARBA"/>
</dbReference>
<dbReference type="EMBL" id="FAXA01000077">
    <property type="protein sequence ID" value="CUV01455.1"/>
    <property type="molecule type" value="Genomic_DNA"/>
</dbReference>
<feature type="domain" description="Extradiol ring-cleavage dioxygenase class III enzyme subunit B" evidence="1">
    <location>
        <begin position="65"/>
        <end position="334"/>
    </location>
</feature>